<accession>A0A450XF26</accession>
<dbReference type="Gene3D" id="3.40.50.720">
    <property type="entry name" value="NAD(P)-binding Rossmann-like Domain"/>
    <property type="match status" value="1"/>
</dbReference>
<dbReference type="EMBL" id="CAADFO010000005">
    <property type="protein sequence ID" value="VFK23442.1"/>
    <property type="molecule type" value="Genomic_DNA"/>
</dbReference>
<dbReference type="InterPro" id="IPR036291">
    <property type="entry name" value="NAD(P)-bd_dom_sf"/>
</dbReference>
<evidence type="ECO:0000313" key="2">
    <source>
        <dbReference type="EMBL" id="VFK23442.1"/>
    </source>
</evidence>
<comment type="similarity">
    <text evidence="1">Belongs to the short-chain dehydrogenases/reductases (SDR) family.</text>
</comment>
<dbReference type="EMBL" id="CAADGH010000005">
    <property type="protein sequence ID" value="VFK74437.1"/>
    <property type="molecule type" value="Genomic_DNA"/>
</dbReference>
<dbReference type="Pfam" id="PF00106">
    <property type="entry name" value="adh_short"/>
    <property type="match status" value="1"/>
</dbReference>
<dbReference type="PANTHER" id="PTHR45458">
    <property type="entry name" value="SHORT-CHAIN DEHYDROGENASE/REDUCTASE SDR"/>
    <property type="match status" value="1"/>
</dbReference>
<dbReference type="PRINTS" id="PR00080">
    <property type="entry name" value="SDRFAMILY"/>
</dbReference>
<evidence type="ECO:0000256" key="1">
    <source>
        <dbReference type="RuleBase" id="RU000363"/>
    </source>
</evidence>
<dbReference type="EMBL" id="CAADFQ010000005">
    <property type="protein sequence ID" value="VFK27839.1"/>
    <property type="molecule type" value="Genomic_DNA"/>
</dbReference>
<proteinExistence type="inferred from homology"/>
<dbReference type="GO" id="GO:0016616">
    <property type="term" value="F:oxidoreductase activity, acting on the CH-OH group of donors, NAD or NADP as acceptor"/>
    <property type="evidence" value="ECO:0007669"/>
    <property type="project" value="TreeGrafter"/>
</dbReference>
<dbReference type="AlphaFoldDB" id="A0A450XF26"/>
<dbReference type="PRINTS" id="PR00081">
    <property type="entry name" value="GDHRDH"/>
</dbReference>
<protein>
    <submittedName>
        <fullName evidence="3">Short-chain dehydrogenase</fullName>
    </submittedName>
</protein>
<name>A0A450XF26_9GAMM</name>
<sequence>MSTILITGANRGIGLEAVRQYAEDGWTVLACCRSPNDAHELHGLAKKSDGGIELYPLDVTDAERRAELASRLEGRPIDILLNNAGISGGWNSQGFGQCQTDIWLEVFHTNVIGAMLMTQAFVENIAASERKIVANMSSILGSISKAGAFQGDYLYRSSKAALNMVNVCCAHDLAERGITVVALHPGWVRTDMGGPDATLSVQESVTKLRNNLAQITFSDSGRFIGVDGATIPW</sequence>
<gene>
    <name evidence="2" type="ORF">BECKMB1821G_GA0114241_10052</name>
    <name evidence="4" type="ORF">BECKMB1821H_GA0114242_10052</name>
    <name evidence="3" type="ORF">BECKMB1821I_GA0114274_10052</name>
</gene>
<evidence type="ECO:0000313" key="3">
    <source>
        <dbReference type="EMBL" id="VFK27839.1"/>
    </source>
</evidence>
<reference evidence="3" key="1">
    <citation type="submission" date="2019-02" db="EMBL/GenBank/DDBJ databases">
        <authorList>
            <person name="Gruber-Vodicka R. H."/>
            <person name="Seah K. B. B."/>
        </authorList>
    </citation>
    <scope>NUCLEOTIDE SEQUENCE</scope>
    <source>
        <strain evidence="2">BECK_BZ197</strain>
        <strain evidence="4">BECK_BZ198</strain>
        <strain evidence="3">BECK_BZ199</strain>
    </source>
</reference>
<dbReference type="InterPro" id="IPR002347">
    <property type="entry name" value="SDR_fam"/>
</dbReference>
<evidence type="ECO:0000313" key="4">
    <source>
        <dbReference type="EMBL" id="VFK74437.1"/>
    </source>
</evidence>
<dbReference type="PANTHER" id="PTHR45458:SF1">
    <property type="entry name" value="SHORT CHAIN DEHYDROGENASE"/>
    <property type="match status" value="1"/>
</dbReference>
<organism evidence="3">
    <name type="scientific">Candidatus Kentrum sp. MB</name>
    <dbReference type="NCBI Taxonomy" id="2138164"/>
    <lineage>
        <taxon>Bacteria</taxon>
        <taxon>Pseudomonadati</taxon>
        <taxon>Pseudomonadota</taxon>
        <taxon>Gammaproteobacteria</taxon>
        <taxon>Candidatus Kentrum</taxon>
    </lineage>
</organism>
<dbReference type="InterPro" id="IPR052184">
    <property type="entry name" value="SDR_enzymes"/>
</dbReference>
<dbReference type="SUPFAM" id="SSF51735">
    <property type="entry name" value="NAD(P)-binding Rossmann-fold domains"/>
    <property type="match status" value="1"/>
</dbReference>
<dbReference type="CDD" id="cd05325">
    <property type="entry name" value="carb_red_sniffer_like_SDR_c"/>
    <property type="match status" value="1"/>
</dbReference>